<evidence type="ECO:0000256" key="7">
    <source>
        <dbReference type="ARBA" id="ARBA00022833"/>
    </source>
</evidence>
<keyword evidence="5" id="KW-0479">Metal-binding</keyword>
<dbReference type="Pfam" id="PF01435">
    <property type="entry name" value="Peptidase_M48"/>
    <property type="match status" value="1"/>
</dbReference>
<evidence type="ECO:0000313" key="14">
    <source>
        <dbReference type="Proteomes" id="UP000316921"/>
    </source>
</evidence>
<evidence type="ECO:0000256" key="6">
    <source>
        <dbReference type="ARBA" id="ARBA00022801"/>
    </source>
</evidence>
<comment type="cofactor">
    <cofactor evidence="1">
        <name>Zn(2+)</name>
        <dbReference type="ChEBI" id="CHEBI:29105"/>
    </cofactor>
</comment>
<evidence type="ECO:0000256" key="10">
    <source>
        <dbReference type="ARBA" id="ARBA00023136"/>
    </source>
</evidence>
<keyword evidence="14" id="KW-1185">Reference proteome</keyword>
<dbReference type="Proteomes" id="UP000316921">
    <property type="component" value="Chromosome"/>
</dbReference>
<dbReference type="PANTHER" id="PTHR43221">
    <property type="entry name" value="PROTEASE HTPX"/>
    <property type="match status" value="1"/>
</dbReference>
<keyword evidence="4 11" id="KW-0812">Transmembrane</keyword>
<dbReference type="GO" id="GO:0004222">
    <property type="term" value="F:metalloendopeptidase activity"/>
    <property type="evidence" value="ECO:0007669"/>
    <property type="project" value="InterPro"/>
</dbReference>
<evidence type="ECO:0000313" key="13">
    <source>
        <dbReference type="EMBL" id="QDU66889.1"/>
    </source>
</evidence>
<feature type="transmembrane region" description="Helical" evidence="11">
    <location>
        <begin position="17"/>
        <end position="40"/>
    </location>
</feature>
<keyword evidence="9" id="KW-0482">Metalloprotease</keyword>
<sequence length="663" mass="69855">MDFFEHQEQARKRTGRLVVLFAISVALIVVAVYGVVSAVLVNTLVGDGPQVTVPAFFDPLRFALVAAGVCAVVALGSLYKTAQLASGGRAVADMMGGRHLEGGSADPLERRLLNVVEEMAIASGMPVPPVYVMDREDGINAFAAGKQPGDAVIGVTRGCMEKLSRDELQGVVAHEFSHVFNGDMRLNLRLIGVLHGILVLGLVGQYVFRSAIYAPRRSNREGGSAVVVALAAGAALAVLGAIGTFFGQVIQAAVSRQREFLADASAVQFTRNPGGIGGALKKIGGFPSHAKVMGSHAAEVSHMLFGEPGTMNFGGLLATHPPLLERIRRIEPAFDGRVERLAEPTDAELQGLRSKVAAELAARNASGPGAVAMGLAADGALFNAADLAAARARAGDVDQLDNERARELLASIPPLLRRSAGDPFAARAVVLALALEPEDAGRARQFEALEALGDLPLVRELRRLVPSLGGLAPEARLPLLQLALAPLHQLDPKQYAAFVRALDMAIESDNRVELFEMTLRRIVRHHLDRAHGLDATPAGGRELQLSQAGARAAVVLGLLVRAGHGNSRSAELAFRAAGAALGVQIGDRVPDAGSTLRSFDTALEALARLRPGDKRRFLQACEAAIARDGQVTRAEAELYRAIAETLDCPVPPLVAGQPLAVAR</sequence>
<evidence type="ECO:0000256" key="11">
    <source>
        <dbReference type="SAM" id="Phobius"/>
    </source>
</evidence>
<keyword evidence="3" id="KW-0645">Protease</keyword>
<dbReference type="Gene3D" id="3.30.2010.10">
    <property type="entry name" value="Metalloproteases ('zincins'), catalytic domain"/>
    <property type="match status" value="1"/>
</dbReference>
<proteinExistence type="predicted"/>
<evidence type="ECO:0000256" key="2">
    <source>
        <dbReference type="ARBA" id="ARBA00022475"/>
    </source>
</evidence>
<keyword evidence="10 11" id="KW-0472">Membrane</keyword>
<dbReference type="GO" id="GO:0006508">
    <property type="term" value="P:proteolysis"/>
    <property type="evidence" value="ECO:0007669"/>
    <property type="project" value="UniProtKB-KW"/>
</dbReference>
<keyword evidence="8 11" id="KW-1133">Transmembrane helix</keyword>
<evidence type="ECO:0000256" key="9">
    <source>
        <dbReference type="ARBA" id="ARBA00023049"/>
    </source>
</evidence>
<protein>
    <recommendedName>
        <fullName evidence="12">Peptidase M48 domain-containing protein</fullName>
    </recommendedName>
</protein>
<evidence type="ECO:0000256" key="3">
    <source>
        <dbReference type="ARBA" id="ARBA00022670"/>
    </source>
</evidence>
<gene>
    <name evidence="13" type="ORF">Pla133_19650</name>
</gene>
<dbReference type="InterPro" id="IPR001915">
    <property type="entry name" value="Peptidase_M48"/>
</dbReference>
<keyword evidence="7" id="KW-0862">Zinc</keyword>
<evidence type="ECO:0000256" key="4">
    <source>
        <dbReference type="ARBA" id="ARBA00022692"/>
    </source>
</evidence>
<evidence type="ECO:0000256" key="5">
    <source>
        <dbReference type="ARBA" id="ARBA00022723"/>
    </source>
</evidence>
<dbReference type="KEGG" id="pbap:Pla133_19650"/>
<evidence type="ECO:0000256" key="1">
    <source>
        <dbReference type="ARBA" id="ARBA00001947"/>
    </source>
</evidence>
<dbReference type="CDD" id="cd07340">
    <property type="entry name" value="M48B_Htpx_like"/>
    <property type="match status" value="1"/>
</dbReference>
<dbReference type="InterPro" id="IPR050083">
    <property type="entry name" value="HtpX_protease"/>
</dbReference>
<organism evidence="13 14">
    <name type="scientific">Engelhardtia mirabilis</name>
    <dbReference type="NCBI Taxonomy" id="2528011"/>
    <lineage>
        <taxon>Bacteria</taxon>
        <taxon>Pseudomonadati</taxon>
        <taxon>Planctomycetota</taxon>
        <taxon>Planctomycetia</taxon>
        <taxon>Planctomycetia incertae sedis</taxon>
        <taxon>Engelhardtia</taxon>
    </lineage>
</organism>
<name>A0A518BIT7_9BACT</name>
<feature type="transmembrane region" description="Helical" evidence="11">
    <location>
        <begin position="228"/>
        <end position="250"/>
    </location>
</feature>
<keyword evidence="2" id="KW-1003">Cell membrane</keyword>
<dbReference type="AlphaFoldDB" id="A0A518BIT7"/>
<evidence type="ECO:0000256" key="8">
    <source>
        <dbReference type="ARBA" id="ARBA00022989"/>
    </source>
</evidence>
<dbReference type="GO" id="GO:0046872">
    <property type="term" value="F:metal ion binding"/>
    <property type="evidence" value="ECO:0007669"/>
    <property type="project" value="UniProtKB-KW"/>
</dbReference>
<evidence type="ECO:0000259" key="12">
    <source>
        <dbReference type="Pfam" id="PF01435"/>
    </source>
</evidence>
<feature type="transmembrane region" description="Helical" evidence="11">
    <location>
        <begin position="186"/>
        <end position="208"/>
    </location>
</feature>
<feature type="transmembrane region" description="Helical" evidence="11">
    <location>
        <begin position="60"/>
        <end position="79"/>
    </location>
</feature>
<dbReference type="RefSeq" id="WP_145064694.1">
    <property type="nucleotide sequence ID" value="NZ_CP036287.1"/>
</dbReference>
<accession>A0A518BIT7</accession>
<keyword evidence="6" id="KW-0378">Hydrolase</keyword>
<dbReference type="PANTHER" id="PTHR43221:SF2">
    <property type="entry name" value="PROTEASE HTPX HOMOLOG"/>
    <property type="match status" value="1"/>
</dbReference>
<reference evidence="13 14" key="1">
    <citation type="submission" date="2019-02" db="EMBL/GenBank/DDBJ databases">
        <title>Deep-cultivation of Planctomycetes and their phenomic and genomic characterization uncovers novel biology.</title>
        <authorList>
            <person name="Wiegand S."/>
            <person name="Jogler M."/>
            <person name="Boedeker C."/>
            <person name="Pinto D."/>
            <person name="Vollmers J."/>
            <person name="Rivas-Marin E."/>
            <person name="Kohn T."/>
            <person name="Peeters S.H."/>
            <person name="Heuer A."/>
            <person name="Rast P."/>
            <person name="Oberbeckmann S."/>
            <person name="Bunk B."/>
            <person name="Jeske O."/>
            <person name="Meyerdierks A."/>
            <person name="Storesund J.E."/>
            <person name="Kallscheuer N."/>
            <person name="Luecker S."/>
            <person name="Lage O.M."/>
            <person name="Pohl T."/>
            <person name="Merkel B.J."/>
            <person name="Hornburger P."/>
            <person name="Mueller R.-W."/>
            <person name="Bruemmer F."/>
            <person name="Labrenz M."/>
            <person name="Spormann A.M."/>
            <person name="Op den Camp H."/>
            <person name="Overmann J."/>
            <person name="Amann R."/>
            <person name="Jetten M.S.M."/>
            <person name="Mascher T."/>
            <person name="Medema M.H."/>
            <person name="Devos D.P."/>
            <person name="Kaster A.-K."/>
            <person name="Ovreas L."/>
            <person name="Rohde M."/>
            <person name="Galperin M.Y."/>
            <person name="Jogler C."/>
        </authorList>
    </citation>
    <scope>NUCLEOTIDE SEQUENCE [LARGE SCALE GENOMIC DNA]</scope>
    <source>
        <strain evidence="13 14">Pla133</strain>
    </source>
</reference>
<dbReference type="EMBL" id="CP036287">
    <property type="protein sequence ID" value="QDU66889.1"/>
    <property type="molecule type" value="Genomic_DNA"/>
</dbReference>
<feature type="domain" description="Peptidase M48" evidence="12">
    <location>
        <begin position="109"/>
        <end position="331"/>
    </location>
</feature>